<evidence type="ECO:0000313" key="5">
    <source>
        <dbReference type="Proteomes" id="UP001592528"/>
    </source>
</evidence>
<sequence>MAQADTAQPRTAPKGSRIPGVGGWGRDGRGRSTWRRGWVLAALALALGLLLIFHSDIPNRVGNLGSLVETFLPWAGLAVPVLLVLGLLRRSATALVVLLVPVLVWFNLFGALLTDKGGGSYDFTVVQHNVNATNSDIPGTVATLEAAKPDVIALEELSVNQVGTFRKDLAAAYPYHVIEGTVGLWSKYPLSDSGPVDIKIGWVRALRTTVATPHGDVAVYVAHMPSVRVKFDGGFTANQRDNSAEALGEALAAEKLSKVVLLGDLNGTMNDRSLAPITAQMRSAQGSAGAGFGFSWPAAFPMARIDQIMTRGVTPTDAWTLPQTGSDHLPIAAHIEL</sequence>
<keyword evidence="4" id="KW-0255">Endonuclease</keyword>
<dbReference type="EMBL" id="JBHEZZ010000001">
    <property type="protein sequence ID" value="MFC1400301.1"/>
    <property type="molecule type" value="Genomic_DNA"/>
</dbReference>
<feature type="domain" description="Endonuclease/exonuclease/phosphatase" evidence="3">
    <location>
        <begin position="127"/>
        <end position="328"/>
    </location>
</feature>
<dbReference type="Pfam" id="PF03372">
    <property type="entry name" value="Exo_endo_phos"/>
    <property type="match status" value="1"/>
</dbReference>
<dbReference type="RefSeq" id="WP_030251374.1">
    <property type="nucleotide sequence ID" value="NZ_JBHEZZ010000001.1"/>
</dbReference>
<dbReference type="Proteomes" id="UP001592528">
    <property type="component" value="Unassembled WGS sequence"/>
</dbReference>
<keyword evidence="4" id="KW-0540">Nuclease</keyword>
<accession>A0ABV6UFR5</accession>
<feature type="transmembrane region" description="Helical" evidence="2">
    <location>
        <begin position="37"/>
        <end position="55"/>
    </location>
</feature>
<feature type="region of interest" description="Disordered" evidence="1">
    <location>
        <begin position="1"/>
        <end position="25"/>
    </location>
</feature>
<dbReference type="Gene3D" id="3.60.10.10">
    <property type="entry name" value="Endonuclease/exonuclease/phosphatase"/>
    <property type="match status" value="1"/>
</dbReference>
<keyword evidence="2" id="KW-1133">Transmembrane helix</keyword>
<keyword evidence="2" id="KW-0812">Transmembrane</keyword>
<dbReference type="InterPro" id="IPR036691">
    <property type="entry name" value="Endo/exonu/phosph_ase_sf"/>
</dbReference>
<keyword evidence="2" id="KW-0472">Membrane</keyword>
<dbReference type="InterPro" id="IPR005135">
    <property type="entry name" value="Endo/exonuclease/phosphatase"/>
</dbReference>
<dbReference type="GO" id="GO:0004519">
    <property type="term" value="F:endonuclease activity"/>
    <property type="evidence" value="ECO:0007669"/>
    <property type="project" value="UniProtKB-KW"/>
</dbReference>
<name>A0ABV6UFR5_9ACTN</name>
<evidence type="ECO:0000256" key="2">
    <source>
        <dbReference type="SAM" id="Phobius"/>
    </source>
</evidence>
<evidence type="ECO:0000256" key="1">
    <source>
        <dbReference type="SAM" id="MobiDB-lite"/>
    </source>
</evidence>
<evidence type="ECO:0000313" key="4">
    <source>
        <dbReference type="EMBL" id="MFC1400301.1"/>
    </source>
</evidence>
<keyword evidence="5" id="KW-1185">Reference proteome</keyword>
<comment type="caution">
    <text evidence="4">The sequence shown here is derived from an EMBL/GenBank/DDBJ whole genome shotgun (WGS) entry which is preliminary data.</text>
</comment>
<reference evidence="4 5" key="1">
    <citation type="submission" date="2024-09" db="EMBL/GenBank/DDBJ databases">
        <authorList>
            <person name="Lee S.D."/>
        </authorList>
    </citation>
    <scope>NUCLEOTIDE SEQUENCE [LARGE SCALE GENOMIC DNA]</scope>
    <source>
        <strain evidence="4 5">N1-5</strain>
    </source>
</reference>
<organism evidence="4 5">
    <name type="scientific">Streptacidiphilus cavernicola</name>
    <dbReference type="NCBI Taxonomy" id="3342716"/>
    <lineage>
        <taxon>Bacteria</taxon>
        <taxon>Bacillati</taxon>
        <taxon>Actinomycetota</taxon>
        <taxon>Actinomycetes</taxon>
        <taxon>Kitasatosporales</taxon>
        <taxon>Streptomycetaceae</taxon>
        <taxon>Streptacidiphilus</taxon>
    </lineage>
</organism>
<keyword evidence="4" id="KW-0378">Hydrolase</keyword>
<feature type="transmembrane region" description="Helical" evidence="2">
    <location>
        <begin position="71"/>
        <end position="88"/>
    </location>
</feature>
<protein>
    <submittedName>
        <fullName evidence="4">Endonuclease/exonuclease/phosphatase family protein</fullName>
    </submittedName>
</protein>
<proteinExistence type="predicted"/>
<dbReference type="SUPFAM" id="SSF56219">
    <property type="entry name" value="DNase I-like"/>
    <property type="match status" value="1"/>
</dbReference>
<feature type="transmembrane region" description="Helical" evidence="2">
    <location>
        <begin position="95"/>
        <end position="113"/>
    </location>
</feature>
<gene>
    <name evidence="4" type="ORF">ACEZDJ_03250</name>
</gene>
<evidence type="ECO:0000259" key="3">
    <source>
        <dbReference type="Pfam" id="PF03372"/>
    </source>
</evidence>